<keyword evidence="4" id="KW-1185">Reference proteome</keyword>
<feature type="domain" description="C3H1-type" evidence="3">
    <location>
        <begin position="7"/>
        <end position="33"/>
    </location>
</feature>
<keyword evidence="1" id="KW-0863">Zinc-finger</keyword>
<keyword evidence="1" id="KW-0862">Zinc</keyword>
<feature type="compositionally biased region" description="Basic and acidic residues" evidence="2">
    <location>
        <begin position="276"/>
        <end position="286"/>
    </location>
</feature>
<feature type="region of interest" description="Disordered" evidence="2">
    <location>
        <begin position="46"/>
        <end position="132"/>
    </location>
</feature>
<reference evidence="5" key="1">
    <citation type="submission" date="2025-08" db="UniProtKB">
        <authorList>
            <consortium name="RefSeq"/>
        </authorList>
    </citation>
    <scope>IDENTIFICATION</scope>
    <source>
        <tissue evidence="5">Young leaves</tissue>
    </source>
</reference>
<dbReference type="GO" id="GO:0008270">
    <property type="term" value="F:zinc ion binding"/>
    <property type="evidence" value="ECO:0007669"/>
    <property type="project" value="UniProtKB-KW"/>
</dbReference>
<evidence type="ECO:0000313" key="5">
    <source>
        <dbReference type="RefSeq" id="XP_022988790.1"/>
    </source>
</evidence>
<evidence type="ECO:0000256" key="2">
    <source>
        <dbReference type="SAM" id="MobiDB-lite"/>
    </source>
</evidence>
<feature type="region of interest" description="Disordered" evidence="2">
    <location>
        <begin position="338"/>
        <end position="374"/>
    </location>
</feature>
<dbReference type="PANTHER" id="PTHR38160:SF1">
    <property type="entry name" value="ZINC FINGER CCCH DOMAIN-CONTAINING PROTEIN 40"/>
    <property type="match status" value="1"/>
</dbReference>
<dbReference type="PANTHER" id="PTHR38160">
    <property type="entry name" value="ZINC FINGER CCCH DOMAIN-CONTAINING PROTEIN 40"/>
    <property type="match status" value="1"/>
</dbReference>
<feature type="zinc finger region" description="C3H1-type" evidence="1">
    <location>
        <begin position="7"/>
        <end position="33"/>
    </location>
</feature>
<proteinExistence type="predicted"/>
<accession>A0A6J1JKJ8</accession>
<dbReference type="InterPro" id="IPR000571">
    <property type="entry name" value="Znf_CCCH"/>
</dbReference>
<evidence type="ECO:0000259" key="3">
    <source>
        <dbReference type="PROSITE" id="PS50103"/>
    </source>
</evidence>
<sequence length="389" mass="44381">MVVGSKLFKTKLCVLYQKGRCSRPSCSFAHGTAELRRFAGAHDGRREYRGNDLRHKLDSRHSPLQERDSRGRHGPRDYSSSWSLERQSDRKRRKKEYGDSRNDYSGNLRISDRSEERDREGKISSASRDTLEGQLNKMQADIEMAEHHKHQAEVYLDERIQEVDSLTSRIQELESQLYKEREDSRRIKSKIKKFVKAHNRYSRIQDELKRSQARLQQLGDQLGSDVNKIGANEEDSSINIVSDGEDPGFHAVSPLHDLQKDNSASKKKHVVQDIAENSKRANESKQKRGRTSTTVSSADKVRGLESGVVVPLTSMAAHAVDEEVDIELEINNKVNETRENTKEASFGSLPFPPPPPPPIREINHSRYESEDQNVDVVTLDDERARLDNA</sequence>
<evidence type="ECO:0000313" key="4">
    <source>
        <dbReference type="Proteomes" id="UP000504608"/>
    </source>
</evidence>
<dbReference type="AlphaFoldDB" id="A0A6J1JKJ8"/>
<dbReference type="PROSITE" id="PS50103">
    <property type="entry name" value="ZF_C3H1"/>
    <property type="match status" value="1"/>
</dbReference>
<keyword evidence="1" id="KW-0479">Metal-binding</keyword>
<name>A0A6J1JKJ8_CUCMA</name>
<dbReference type="RefSeq" id="XP_022988790.1">
    <property type="nucleotide sequence ID" value="XM_023133022.1"/>
</dbReference>
<feature type="region of interest" description="Disordered" evidence="2">
    <location>
        <begin position="238"/>
        <end position="299"/>
    </location>
</feature>
<feature type="compositionally biased region" description="Basic and acidic residues" evidence="2">
    <location>
        <begin position="46"/>
        <end position="76"/>
    </location>
</feature>
<feature type="compositionally biased region" description="Pro residues" evidence="2">
    <location>
        <begin position="350"/>
        <end position="359"/>
    </location>
</feature>
<evidence type="ECO:0000256" key="1">
    <source>
        <dbReference type="PROSITE-ProRule" id="PRU00723"/>
    </source>
</evidence>
<dbReference type="Gene3D" id="4.10.1000.10">
    <property type="entry name" value="Zinc finger, CCCH-type"/>
    <property type="match status" value="1"/>
</dbReference>
<dbReference type="GeneID" id="111486025"/>
<dbReference type="Proteomes" id="UP000504608">
    <property type="component" value="Unplaced"/>
</dbReference>
<dbReference type="InterPro" id="IPR045868">
    <property type="entry name" value="Znf_C3H13/40"/>
</dbReference>
<feature type="compositionally biased region" description="Basic and acidic residues" evidence="2">
    <location>
        <begin position="110"/>
        <end position="122"/>
    </location>
</feature>
<gene>
    <name evidence="5" type="primary">LOC111486025</name>
</gene>
<organism evidence="4 5">
    <name type="scientific">Cucurbita maxima</name>
    <name type="common">Pumpkin</name>
    <name type="synonym">Winter squash</name>
    <dbReference type="NCBI Taxonomy" id="3661"/>
    <lineage>
        <taxon>Eukaryota</taxon>
        <taxon>Viridiplantae</taxon>
        <taxon>Streptophyta</taxon>
        <taxon>Embryophyta</taxon>
        <taxon>Tracheophyta</taxon>
        <taxon>Spermatophyta</taxon>
        <taxon>Magnoliopsida</taxon>
        <taxon>eudicotyledons</taxon>
        <taxon>Gunneridae</taxon>
        <taxon>Pentapetalae</taxon>
        <taxon>rosids</taxon>
        <taxon>fabids</taxon>
        <taxon>Cucurbitales</taxon>
        <taxon>Cucurbitaceae</taxon>
        <taxon>Cucurbiteae</taxon>
        <taxon>Cucurbita</taxon>
    </lineage>
</organism>
<protein>
    <submittedName>
        <fullName evidence="5">Zinc finger CCCH domain-containing protein 13-like isoform X3</fullName>
    </submittedName>
</protein>